<gene>
    <name evidence="2" type="ORF">NSA23_12055</name>
</gene>
<feature type="transmembrane region" description="Helical" evidence="1">
    <location>
        <begin position="120"/>
        <end position="141"/>
    </location>
</feature>
<dbReference type="OrthoDB" id="2194123at2"/>
<evidence type="ECO:0008006" key="4">
    <source>
        <dbReference type="Google" id="ProtNLM"/>
    </source>
</evidence>
<dbReference type="RefSeq" id="WP_042678910.1">
    <property type="nucleotide sequence ID" value="NZ_CABKTM010000008.1"/>
</dbReference>
<proteinExistence type="predicted"/>
<keyword evidence="1" id="KW-1133">Transmembrane helix</keyword>
<keyword evidence="1" id="KW-0812">Transmembrane</keyword>
<protein>
    <recommendedName>
        <fullName evidence="4">DUF2178 domain-containing protein</fullName>
    </recommendedName>
</protein>
<evidence type="ECO:0000313" key="2">
    <source>
        <dbReference type="EMBL" id="MCR2044838.1"/>
    </source>
</evidence>
<dbReference type="Proteomes" id="UP001142078">
    <property type="component" value="Unassembled WGS sequence"/>
</dbReference>
<evidence type="ECO:0000313" key="3">
    <source>
        <dbReference type="Proteomes" id="UP001142078"/>
    </source>
</evidence>
<dbReference type="AlphaFoldDB" id="A0A9X2MIT9"/>
<feature type="transmembrane region" description="Helical" evidence="1">
    <location>
        <begin position="91"/>
        <end position="114"/>
    </location>
</feature>
<comment type="caution">
    <text evidence="2">The sequence shown here is derived from an EMBL/GenBank/DDBJ whole genome shotgun (WGS) entry which is preliminary data.</text>
</comment>
<evidence type="ECO:0000256" key="1">
    <source>
        <dbReference type="SAM" id="Phobius"/>
    </source>
</evidence>
<accession>A0A9X2MIT9</accession>
<feature type="transmembrane region" description="Helical" evidence="1">
    <location>
        <begin position="12"/>
        <end position="31"/>
    </location>
</feature>
<sequence length="145" mass="16553">MLCKTIKSKRFWPILIVIGMVLLVFGIVSSIRFPDDAHNMNMLMGMFTGMGSAFIAIGIVKLIHYKRTPAEKLKQEQIELNDERNIEILRIAYAIANVIATILFIVMAFTFVWLDYRIPAFFSIGAMCVQVLAFSIAYKYFNGKM</sequence>
<feature type="transmembrane region" description="Helical" evidence="1">
    <location>
        <begin position="43"/>
        <end position="64"/>
    </location>
</feature>
<dbReference type="EMBL" id="JANJZL010000009">
    <property type="protein sequence ID" value="MCR2044838.1"/>
    <property type="molecule type" value="Genomic_DNA"/>
</dbReference>
<organism evidence="2 3">
    <name type="scientific">Anaerosalibacter massiliensis</name>
    <dbReference type="NCBI Taxonomy" id="1347392"/>
    <lineage>
        <taxon>Bacteria</taxon>
        <taxon>Bacillati</taxon>
        <taxon>Bacillota</taxon>
        <taxon>Tissierellia</taxon>
        <taxon>Tissierellales</taxon>
        <taxon>Sporanaerobacteraceae</taxon>
        <taxon>Anaerosalibacter</taxon>
    </lineage>
</organism>
<name>A0A9X2MIT9_9FIRM</name>
<keyword evidence="1" id="KW-0472">Membrane</keyword>
<keyword evidence="3" id="KW-1185">Reference proteome</keyword>
<reference evidence="2" key="1">
    <citation type="submission" date="2022-07" db="EMBL/GenBank/DDBJ databases">
        <title>Enhanced cultured diversity of the mouse gut microbiota enables custom-made synthetic communities.</title>
        <authorList>
            <person name="Afrizal A."/>
        </authorList>
    </citation>
    <scope>NUCLEOTIDE SEQUENCE</scope>
    <source>
        <strain evidence="2">DSM 29482</strain>
    </source>
</reference>